<dbReference type="Gene3D" id="1.10.238.20">
    <property type="entry name" value="Pheromone/general odorant binding protein domain"/>
    <property type="match status" value="1"/>
</dbReference>
<dbReference type="EMBL" id="CAXLJM020000004">
    <property type="protein sequence ID" value="CAL8069872.1"/>
    <property type="molecule type" value="Genomic_DNA"/>
</dbReference>
<proteinExistence type="predicted"/>
<reference evidence="2 3" key="1">
    <citation type="submission" date="2024-08" db="EMBL/GenBank/DDBJ databases">
        <authorList>
            <person name="Cucini C."/>
            <person name="Frati F."/>
        </authorList>
    </citation>
    <scope>NUCLEOTIDE SEQUENCE [LARGE SCALE GENOMIC DNA]</scope>
</reference>
<feature type="signal peptide" evidence="1">
    <location>
        <begin position="1"/>
        <end position="21"/>
    </location>
</feature>
<gene>
    <name evidence="2" type="ORF">ODALV1_LOCUS970</name>
</gene>
<feature type="chain" id="PRO_5046886272" evidence="1">
    <location>
        <begin position="22"/>
        <end position="183"/>
    </location>
</feature>
<accession>A0ABP1PM17</accession>
<keyword evidence="3" id="KW-1185">Reference proteome</keyword>
<protein>
    <submittedName>
        <fullName evidence="2">Uncharacterized protein</fullName>
    </submittedName>
</protein>
<dbReference type="Proteomes" id="UP001642540">
    <property type="component" value="Unassembled WGS sequence"/>
</dbReference>
<dbReference type="InterPro" id="IPR036728">
    <property type="entry name" value="PBP_GOBP_sf"/>
</dbReference>
<sequence>MKAVLLFPLATGFICFASVFGAVCGNKGSNGEKTSTTPMTFPVDCKPYHLRSMKVLLKTFNRCTRELKANVTSDKEFEENMGCAMKCTMRSLGYSVNDYVTLESIKHAVSALLPDALAKIVTEALLRTCHVKYGDKLNPDEPQCRSYSEYAFCIQNAIADMVDSELCIQDKKKQQAGKEGGSR</sequence>
<evidence type="ECO:0000313" key="3">
    <source>
        <dbReference type="Proteomes" id="UP001642540"/>
    </source>
</evidence>
<name>A0ABP1PM17_9HEXA</name>
<evidence type="ECO:0000313" key="2">
    <source>
        <dbReference type="EMBL" id="CAL8069872.1"/>
    </source>
</evidence>
<comment type="caution">
    <text evidence="2">The sequence shown here is derived from an EMBL/GenBank/DDBJ whole genome shotgun (WGS) entry which is preliminary data.</text>
</comment>
<dbReference type="SUPFAM" id="SSF47565">
    <property type="entry name" value="Insect pheromone/odorant-binding proteins"/>
    <property type="match status" value="1"/>
</dbReference>
<keyword evidence="1" id="KW-0732">Signal</keyword>
<organism evidence="2 3">
    <name type="scientific">Orchesella dallaii</name>
    <dbReference type="NCBI Taxonomy" id="48710"/>
    <lineage>
        <taxon>Eukaryota</taxon>
        <taxon>Metazoa</taxon>
        <taxon>Ecdysozoa</taxon>
        <taxon>Arthropoda</taxon>
        <taxon>Hexapoda</taxon>
        <taxon>Collembola</taxon>
        <taxon>Entomobryomorpha</taxon>
        <taxon>Entomobryoidea</taxon>
        <taxon>Orchesellidae</taxon>
        <taxon>Orchesellinae</taxon>
        <taxon>Orchesella</taxon>
    </lineage>
</organism>
<evidence type="ECO:0000256" key="1">
    <source>
        <dbReference type="SAM" id="SignalP"/>
    </source>
</evidence>